<proteinExistence type="predicted"/>
<accession>A0A3E0DHV1</accession>
<keyword evidence="2" id="KW-1185">Reference proteome</keyword>
<gene>
    <name evidence="1" type="ORF">DFP81_11312</name>
</gene>
<dbReference type="Proteomes" id="UP000256542">
    <property type="component" value="Unassembled WGS sequence"/>
</dbReference>
<dbReference type="AlphaFoldDB" id="A0A3E0DHV1"/>
<dbReference type="OrthoDB" id="6169664at2"/>
<evidence type="ECO:0000313" key="2">
    <source>
        <dbReference type="Proteomes" id="UP000256542"/>
    </source>
</evidence>
<sequence>MMIVDLVDEVDFKEKLIALGAPVCQEQSLEEVREATLAWLKEYPEQISFVQQLCQEMEHNEVTVLPEVKALLRRFIGFTGMV</sequence>
<evidence type="ECO:0000313" key="1">
    <source>
        <dbReference type="EMBL" id="REG81589.1"/>
    </source>
</evidence>
<organism evidence="1 2">
    <name type="scientific">Marinomonas pollencensis</name>
    <dbReference type="NCBI Taxonomy" id="491954"/>
    <lineage>
        <taxon>Bacteria</taxon>
        <taxon>Pseudomonadati</taxon>
        <taxon>Pseudomonadota</taxon>
        <taxon>Gammaproteobacteria</taxon>
        <taxon>Oceanospirillales</taxon>
        <taxon>Oceanospirillaceae</taxon>
        <taxon>Marinomonas</taxon>
    </lineage>
</organism>
<reference evidence="1 2" key="1">
    <citation type="submission" date="2018-08" db="EMBL/GenBank/DDBJ databases">
        <title>Genomic Encyclopedia of Type Strains, Phase III (KMG-III): the genomes of soil and plant-associated and newly described type strains.</title>
        <authorList>
            <person name="Whitman W."/>
        </authorList>
    </citation>
    <scope>NUCLEOTIDE SEQUENCE [LARGE SCALE GENOMIC DNA]</scope>
    <source>
        <strain evidence="1 2">CECT 7375</strain>
    </source>
</reference>
<comment type="caution">
    <text evidence="1">The sequence shown here is derived from an EMBL/GenBank/DDBJ whole genome shotgun (WGS) entry which is preliminary data.</text>
</comment>
<dbReference type="EMBL" id="QUNG01000013">
    <property type="protein sequence ID" value="REG81589.1"/>
    <property type="molecule type" value="Genomic_DNA"/>
</dbReference>
<name>A0A3E0DHV1_9GAMM</name>
<dbReference type="RefSeq" id="WP_115898725.1">
    <property type="nucleotide sequence ID" value="NZ_QUNG01000013.1"/>
</dbReference>
<protein>
    <submittedName>
        <fullName evidence="1">Uncharacterized protein</fullName>
    </submittedName>
</protein>